<dbReference type="AlphaFoldDB" id="A0A4Y2M925"/>
<gene>
    <name evidence="1" type="ORF">AVEN_211718_1</name>
</gene>
<accession>A0A4Y2M925</accession>
<evidence type="ECO:0000313" key="2">
    <source>
        <dbReference type="Proteomes" id="UP000499080"/>
    </source>
</evidence>
<comment type="caution">
    <text evidence="1">The sequence shown here is derived from an EMBL/GenBank/DDBJ whole genome shotgun (WGS) entry which is preliminary data.</text>
</comment>
<organism evidence="1 2">
    <name type="scientific">Araneus ventricosus</name>
    <name type="common">Orbweaver spider</name>
    <name type="synonym">Epeira ventricosa</name>
    <dbReference type="NCBI Taxonomy" id="182803"/>
    <lineage>
        <taxon>Eukaryota</taxon>
        <taxon>Metazoa</taxon>
        <taxon>Ecdysozoa</taxon>
        <taxon>Arthropoda</taxon>
        <taxon>Chelicerata</taxon>
        <taxon>Arachnida</taxon>
        <taxon>Araneae</taxon>
        <taxon>Araneomorphae</taxon>
        <taxon>Entelegynae</taxon>
        <taxon>Araneoidea</taxon>
        <taxon>Araneidae</taxon>
        <taxon>Araneus</taxon>
    </lineage>
</organism>
<keyword evidence="2" id="KW-1185">Reference proteome</keyword>
<sequence length="100" mass="11648">MAYKECDEDYACKLLTDWEYKRQREDNVWPPYSAATDAMPFLSNRWSLSSCLYFLSQHYNSGCNATNSHAPLNYTYLHKSFSGLTSPHCCCHEFTKDVLE</sequence>
<name>A0A4Y2M925_ARAVE</name>
<protein>
    <submittedName>
        <fullName evidence="1">Uncharacterized protein</fullName>
    </submittedName>
</protein>
<reference evidence="1 2" key="1">
    <citation type="journal article" date="2019" name="Sci. Rep.">
        <title>Orb-weaving spider Araneus ventricosus genome elucidates the spidroin gene catalogue.</title>
        <authorList>
            <person name="Kono N."/>
            <person name="Nakamura H."/>
            <person name="Ohtoshi R."/>
            <person name="Moran D.A.P."/>
            <person name="Shinohara A."/>
            <person name="Yoshida Y."/>
            <person name="Fujiwara M."/>
            <person name="Mori M."/>
            <person name="Tomita M."/>
            <person name="Arakawa K."/>
        </authorList>
    </citation>
    <scope>NUCLEOTIDE SEQUENCE [LARGE SCALE GENOMIC DNA]</scope>
</reference>
<dbReference type="EMBL" id="BGPR01007018">
    <property type="protein sequence ID" value="GBN23625.1"/>
    <property type="molecule type" value="Genomic_DNA"/>
</dbReference>
<evidence type="ECO:0000313" key="1">
    <source>
        <dbReference type="EMBL" id="GBN23625.1"/>
    </source>
</evidence>
<proteinExistence type="predicted"/>
<dbReference type="Proteomes" id="UP000499080">
    <property type="component" value="Unassembled WGS sequence"/>
</dbReference>